<dbReference type="Proteomes" id="UP001266305">
    <property type="component" value="Unassembled WGS sequence"/>
</dbReference>
<gene>
    <name evidence="3" type="ORF">P7K49_024830</name>
</gene>
<evidence type="ECO:0000256" key="1">
    <source>
        <dbReference type="SAM" id="MobiDB-lite"/>
    </source>
</evidence>
<sequence>MAQAAQLHSRPRLSLCPTALPSAPPPVHMAWALPEFTSLVLGSLLGIISLFLGTKWCHRRAACRGCGMSGHLTSEGIYEDIGAFPMEQKDEGPAVSGDLGLEETYDDAGEPEDGAGEEAEEAGVLLSPAGVHLCALASMVLFLLYCSYAEGSDQASAYI</sequence>
<feature type="transmembrane region" description="Helical" evidence="2">
    <location>
        <begin position="31"/>
        <end position="52"/>
    </location>
</feature>
<evidence type="ECO:0000313" key="4">
    <source>
        <dbReference type="Proteomes" id="UP001266305"/>
    </source>
</evidence>
<dbReference type="EMBL" id="JASSZA010000011">
    <property type="protein sequence ID" value="KAK2099379.1"/>
    <property type="molecule type" value="Genomic_DNA"/>
</dbReference>
<proteinExistence type="predicted"/>
<feature type="compositionally biased region" description="Acidic residues" evidence="1">
    <location>
        <begin position="100"/>
        <end position="121"/>
    </location>
</feature>
<name>A0ABQ9UQL5_SAGOE</name>
<protein>
    <submittedName>
        <fullName evidence="3">Uncharacterized protein</fullName>
    </submittedName>
</protein>
<comment type="caution">
    <text evidence="3">The sequence shown here is derived from an EMBL/GenBank/DDBJ whole genome shotgun (WGS) entry which is preliminary data.</text>
</comment>
<feature type="region of interest" description="Disordered" evidence="1">
    <location>
        <begin position="89"/>
        <end position="121"/>
    </location>
</feature>
<keyword evidence="2" id="KW-0812">Transmembrane</keyword>
<reference evidence="3 4" key="1">
    <citation type="submission" date="2023-05" db="EMBL/GenBank/DDBJ databases">
        <title>B98-5 Cell Line De Novo Hybrid Assembly: An Optical Mapping Approach.</title>
        <authorList>
            <person name="Kananen K."/>
            <person name="Auerbach J.A."/>
            <person name="Kautto E."/>
            <person name="Blachly J.S."/>
        </authorList>
    </citation>
    <scope>NUCLEOTIDE SEQUENCE [LARGE SCALE GENOMIC DNA]</scope>
    <source>
        <strain evidence="3">B95-8</strain>
        <tissue evidence="3">Cell line</tissue>
    </source>
</reference>
<accession>A0ABQ9UQL5</accession>
<keyword evidence="2" id="KW-1133">Transmembrane helix</keyword>
<evidence type="ECO:0000313" key="3">
    <source>
        <dbReference type="EMBL" id="KAK2099379.1"/>
    </source>
</evidence>
<keyword evidence="2" id="KW-0472">Membrane</keyword>
<keyword evidence="4" id="KW-1185">Reference proteome</keyword>
<organism evidence="3 4">
    <name type="scientific">Saguinus oedipus</name>
    <name type="common">Cotton-top tamarin</name>
    <name type="synonym">Oedipomidas oedipus</name>
    <dbReference type="NCBI Taxonomy" id="9490"/>
    <lineage>
        <taxon>Eukaryota</taxon>
        <taxon>Metazoa</taxon>
        <taxon>Chordata</taxon>
        <taxon>Craniata</taxon>
        <taxon>Vertebrata</taxon>
        <taxon>Euteleostomi</taxon>
        <taxon>Mammalia</taxon>
        <taxon>Eutheria</taxon>
        <taxon>Euarchontoglires</taxon>
        <taxon>Primates</taxon>
        <taxon>Haplorrhini</taxon>
        <taxon>Platyrrhini</taxon>
        <taxon>Cebidae</taxon>
        <taxon>Callitrichinae</taxon>
        <taxon>Saguinus</taxon>
    </lineage>
</organism>
<evidence type="ECO:0000256" key="2">
    <source>
        <dbReference type="SAM" id="Phobius"/>
    </source>
</evidence>